<dbReference type="AlphaFoldDB" id="A0A381QIQ9"/>
<evidence type="ECO:0000313" key="2">
    <source>
        <dbReference type="EMBL" id="SUZ78299.1"/>
    </source>
</evidence>
<dbReference type="EMBL" id="UINC01001348">
    <property type="protein sequence ID" value="SUZ78299.1"/>
    <property type="molecule type" value="Genomic_DNA"/>
</dbReference>
<dbReference type="InterPro" id="IPR036866">
    <property type="entry name" value="RibonucZ/Hydroxyglut_hydro"/>
</dbReference>
<sequence>MKNYHIVLFLLIFSIFFAVNLNESFTNRSFTNPYVIVLGIAQDGGAPHAGCIKECCEEKWNNPTKHARVSSIGIVDPVTEESWIIDATPDFALQLTALDNQLSGIFLTHAHIGHYTGLMHLGREVMGAKEVTVYAMPRMKTFLESNGPWNQLVALNNISINEISDNVKITLNEHLSITPFLVPHRDEYSETVGYRIEGPNKSLVFIPDIDKWQKWDQDIKEVASNNNYSLLDGTFYDIDELPGRDMSEIPHPFIVETMKLLESVENKREIHFIHLNHTNPALAKNSNAQDQIKNTGFNIAQRGQAFKL</sequence>
<dbReference type="PANTHER" id="PTHR42663">
    <property type="entry name" value="HYDROLASE C777.06C-RELATED-RELATED"/>
    <property type="match status" value="1"/>
</dbReference>
<protein>
    <recommendedName>
        <fullName evidence="1">Metallo-beta-lactamase domain-containing protein</fullName>
    </recommendedName>
</protein>
<dbReference type="InterPro" id="IPR001279">
    <property type="entry name" value="Metallo-B-lactamas"/>
</dbReference>
<feature type="domain" description="Metallo-beta-lactamase" evidence="1">
    <location>
        <begin position="84"/>
        <end position="270"/>
    </location>
</feature>
<proteinExistence type="predicted"/>
<dbReference type="Pfam" id="PF12706">
    <property type="entry name" value="Lactamase_B_2"/>
    <property type="match status" value="1"/>
</dbReference>
<dbReference type="PANTHER" id="PTHR42663:SF7">
    <property type="entry name" value="COENZYME PQQ SYNTHESIS PROTEIN B"/>
    <property type="match status" value="1"/>
</dbReference>
<dbReference type="Gene3D" id="3.60.15.10">
    <property type="entry name" value="Ribonuclease Z/Hydroxyacylglutathione hydrolase-like"/>
    <property type="match status" value="1"/>
</dbReference>
<dbReference type="SUPFAM" id="SSF56281">
    <property type="entry name" value="Metallo-hydrolase/oxidoreductase"/>
    <property type="match status" value="1"/>
</dbReference>
<gene>
    <name evidence="2" type="ORF">METZ01_LOCUS31153</name>
</gene>
<organism evidence="2">
    <name type="scientific">marine metagenome</name>
    <dbReference type="NCBI Taxonomy" id="408172"/>
    <lineage>
        <taxon>unclassified sequences</taxon>
        <taxon>metagenomes</taxon>
        <taxon>ecological metagenomes</taxon>
    </lineage>
</organism>
<name>A0A381QIQ9_9ZZZZ</name>
<evidence type="ECO:0000259" key="1">
    <source>
        <dbReference type="Pfam" id="PF12706"/>
    </source>
</evidence>
<reference evidence="2" key="1">
    <citation type="submission" date="2018-05" db="EMBL/GenBank/DDBJ databases">
        <authorList>
            <person name="Lanie J.A."/>
            <person name="Ng W.-L."/>
            <person name="Kazmierczak K.M."/>
            <person name="Andrzejewski T.M."/>
            <person name="Davidsen T.M."/>
            <person name="Wayne K.J."/>
            <person name="Tettelin H."/>
            <person name="Glass J.I."/>
            <person name="Rusch D."/>
            <person name="Podicherti R."/>
            <person name="Tsui H.-C.T."/>
            <person name="Winkler M.E."/>
        </authorList>
    </citation>
    <scope>NUCLEOTIDE SEQUENCE</scope>
</reference>
<accession>A0A381QIQ9</accession>